<dbReference type="Proteomes" id="UP000499080">
    <property type="component" value="Unassembled WGS sequence"/>
</dbReference>
<organism evidence="1 2">
    <name type="scientific">Araneus ventricosus</name>
    <name type="common">Orbweaver spider</name>
    <name type="synonym">Epeira ventricosa</name>
    <dbReference type="NCBI Taxonomy" id="182803"/>
    <lineage>
        <taxon>Eukaryota</taxon>
        <taxon>Metazoa</taxon>
        <taxon>Ecdysozoa</taxon>
        <taxon>Arthropoda</taxon>
        <taxon>Chelicerata</taxon>
        <taxon>Arachnida</taxon>
        <taxon>Araneae</taxon>
        <taxon>Araneomorphae</taxon>
        <taxon>Entelegynae</taxon>
        <taxon>Araneoidea</taxon>
        <taxon>Araneidae</taxon>
        <taxon>Araneus</taxon>
    </lineage>
</organism>
<gene>
    <name evidence="1" type="ORF">AVEN_198954_1</name>
</gene>
<proteinExistence type="predicted"/>
<accession>A0A4Y2VRQ3</accession>
<keyword evidence="2" id="KW-1185">Reference proteome</keyword>
<dbReference type="EMBL" id="BGPR01050312">
    <property type="protein sequence ID" value="GBO27331.1"/>
    <property type="molecule type" value="Genomic_DNA"/>
</dbReference>
<dbReference type="AlphaFoldDB" id="A0A4Y2VRQ3"/>
<evidence type="ECO:0000313" key="1">
    <source>
        <dbReference type="EMBL" id="GBO27331.1"/>
    </source>
</evidence>
<protein>
    <submittedName>
        <fullName evidence="1">Uncharacterized protein</fullName>
    </submittedName>
</protein>
<comment type="caution">
    <text evidence="1">The sequence shown here is derived from an EMBL/GenBank/DDBJ whole genome shotgun (WGS) entry which is preliminary data.</text>
</comment>
<feature type="non-terminal residue" evidence="1">
    <location>
        <position position="1"/>
    </location>
</feature>
<evidence type="ECO:0000313" key="2">
    <source>
        <dbReference type="Proteomes" id="UP000499080"/>
    </source>
</evidence>
<sequence length="142" mass="15895">HKEQLLPYSYQTNCVNYNITWMKNNRTGPRSQEACKEMWRSIFLKDCFVCDPGRIMIDNPEDLCTPGSGLAKKNVAGRTTSVSPAPLSRCYTNVKRIVPACRNDMKGTPIPLKTGNPCMSRTRWCSVKVWGGGASSMDVLVF</sequence>
<reference evidence="1 2" key="1">
    <citation type="journal article" date="2019" name="Sci. Rep.">
        <title>Orb-weaving spider Araneus ventricosus genome elucidates the spidroin gene catalogue.</title>
        <authorList>
            <person name="Kono N."/>
            <person name="Nakamura H."/>
            <person name="Ohtoshi R."/>
            <person name="Moran D.A.P."/>
            <person name="Shinohara A."/>
            <person name="Yoshida Y."/>
            <person name="Fujiwara M."/>
            <person name="Mori M."/>
            <person name="Tomita M."/>
            <person name="Arakawa K."/>
        </authorList>
    </citation>
    <scope>NUCLEOTIDE SEQUENCE [LARGE SCALE GENOMIC DNA]</scope>
</reference>
<name>A0A4Y2VRQ3_ARAVE</name>